<dbReference type="GO" id="GO:0016491">
    <property type="term" value="F:oxidoreductase activity"/>
    <property type="evidence" value="ECO:0007669"/>
    <property type="project" value="InterPro"/>
</dbReference>
<dbReference type="EMBL" id="AAOF01000023">
    <property type="protein sequence ID" value="EAR20397.1"/>
    <property type="molecule type" value="Genomic_DNA"/>
</dbReference>
<dbReference type="PRINTS" id="PR00368">
    <property type="entry name" value="FADPNR"/>
</dbReference>
<dbReference type="InterPro" id="IPR050415">
    <property type="entry name" value="MRET"/>
</dbReference>
<evidence type="ECO:0000313" key="3">
    <source>
        <dbReference type="Proteomes" id="UP000003374"/>
    </source>
</evidence>
<dbReference type="PROSITE" id="PS51384">
    <property type="entry name" value="FAD_FR"/>
    <property type="match status" value="1"/>
</dbReference>
<gene>
    <name evidence="2" type="ORF">NB231_00420</name>
</gene>
<dbReference type="Gene3D" id="1.10.1060.10">
    <property type="entry name" value="Alpha-helical ferredoxin"/>
    <property type="match status" value="1"/>
</dbReference>
<dbReference type="InterPro" id="IPR017938">
    <property type="entry name" value="Riboflavin_synthase-like_b-brl"/>
</dbReference>
<dbReference type="GO" id="GO:0051536">
    <property type="term" value="F:iron-sulfur cluster binding"/>
    <property type="evidence" value="ECO:0007669"/>
    <property type="project" value="InterPro"/>
</dbReference>
<dbReference type="Proteomes" id="UP000003374">
    <property type="component" value="Unassembled WGS sequence"/>
</dbReference>
<dbReference type="STRING" id="314278.NB231_00420"/>
<dbReference type="SUPFAM" id="SSF52343">
    <property type="entry name" value="Ferredoxin reductase-like, C-terminal NADP-linked domain"/>
    <property type="match status" value="1"/>
</dbReference>
<dbReference type="InterPro" id="IPR036188">
    <property type="entry name" value="FAD/NAD-bd_sf"/>
</dbReference>
<dbReference type="HOGENOM" id="CLU_006653_0_0_6"/>
<dbReference type="SUPFAM" id="SSF63380">
    <property type="entry name" value="Riboflavin synthase domain-like"/>
    <property type="match status" value="1"/>
</dbReference>
<evidence type="ECO:0000313" key="2">
    <source>
        <dbReference type="EMBL" id="EAR20397.1"/>
    </source>
</evidence>
<dbReference type="SUPFAM" id="SSF51971">
    <property type="entry name" value="Nucleotide-binding domain"/>
    <property type="match status" value="1"/>
</dbReference>
<dbReference type="InterPro" id="IPR039261">
    <property type="entry name" value="FNR_nucleotide-bd"/>
</dbReference>
<dbReference type="CDD" id="cd06192">
    <property type="entry name" value="DHOD_e_trans_like"/>
    <property type="match status" value="1"/>
</dbReference>
<sequence length="1161" mass="128358">MLMPMSLETALTRHGLTFTELQTAAGLARLDTAFRDYLGKISQPLAQQLTTYRRSGTDGPIATSALLLTLAPHLERFIADLFGIANATEQAQAALRSHDAVLAFKQEFVIKRVKKLRQPVTDTFQNLNDWLDTRIANAADRERAVADYAMGLLQDPMANAASIERVTHWCKLARTDPKARSELADWVSFALPERLDHARLVALQRVDAHGTVRLQTHPIRWRRRDGFELTDARMDARSVHSEIHYCVYCHEHNGDFCSKGFPEKKDHPELEFKADPLGVTLTGCPLEEKISEMHVLKRAGQTIAALAVVMVDNPMVPATGHRICNDCMKSCIYQKQTPVNIPQIETRVLTDVLELPWGVEIYHLLTRWNPLRQEQYLQQPDNGRRILVAGMGPAGFTMAHHLTMEGCAVVGIDGLKIEPLPRTILENPIERWEDLKEPLDERILLGFGGVAEYGITVRWDKNFLKLIYLSLARRANFRVYGGVRLGGTITLEDAWRLGFDHVCNATGTGLPRVLHMRNSLARGMRQASDFLMALQLTGAAKASSLANLQVRLPSVVIGGGLTGIDTATEVQAYYIKQVEKILGRYEALVAELGAESVVTGLNAEDRATLAEFLEHGAAVRAERERAAAAAEAPDFSTLLRQWGGVTVAYRKGLNASPAYIRNHEEVSKATEEGLFYAEGLEPLYVEVDGFDHVKSLVCRRMKREEGRWLATREEVTLPARSIFVAAGTVPNTLYEREYPGTFALDGNHFLPHIAHPNGVQPVGLASHCKSPEFGPFTSYSQNGRRVTFLGDTHPAFHGSVVKAIASAKRSYPQVLDAIYDRPAVGAAEAFLARMDRLLVARVVEVKQLNPALVELWVRAPLAAYNFRPGQFFRLQTFESNSPVVAGTRLQVPLLTVSGTGVRDDMIRLIVLQWGVAARLIGRLQANAPLVLMGPTGAPTDIPQEKTILVVAGRWGAAVMLDIGAALRAAGNRVLYVAAFGNAAEVDHQDELEAGADQIIWCTAREPRVRARRVQDSSVVATDMIEVVRRYGDGEIPPASAPAIALHTVDRIMVMGGTGLLAGFQRALEDTLKPYFQPNVEAFGTVGSPMQCMLKGVCAQCLQWQIDPDNGERTRPVFSCASQDQPLSWIDLDNLSARQQQNRLSDRLAGLWLDYVLRRADT</sequence>
<dbReference type="PANTHER" id="PTHR47354">
    <property type="entry name" value="NADH OXIDOREDUCTASE HCR"/>
    <property type="match status" value="1"/>
</dbReference>
<dbReference type="eggNOG" id="COG0543">
    <property type="taxonomic scope" value="Bacteria"/>
</dbReference>
<comment type="caution">
    <text evidence="2">The sequence shown here is derived from an EMBL/GenBank/DDBJ whole genome shotgun (WGS) entry which is preliminary data.</text>
</comment>
<dbReference type="InterPro" id="IPR017927">
    <property type="entry name" value="FAD-bd_FR_type"/>
</dbReference>
<dbReference type="AlphaFoldDB" id="A4BV55"/>
<dbReference type="Pfam" id="PF07992">
    <property type="entry name" value="Pyr_redox_2"/>
    <property type="match status" value="1"/>
</dbReference>
<protein>
    <recommendedName>
        <fullName evidence="1">FAD-binding FR-type domain-containing protein</fullName>
    </recommendedName>
</protein>
<proteinExistence type="predicted"/>
<accession>A4BV55</accession>
<dbReference type="InterPro" id="IPR023753">
    <property type="entry name" value="FAD/NAD-binding_dom"/>
</dbReference>
<dbReference type="Gene3D" id="3.50.50.60">
    <property type="entry name" value="FAD/NAD(P)-binding domain"/>
    <property type="match status" value="1"/>
</dbReference>
<name>A4BV55_9GAMM</name>
<organism evidence="2 3">
    <name type="scientific">Nitrococcus mobilis Nb-231</name>
    <dbReference type="NCBI Taxonomy" id="314278"/>
    <lineage>
        <taxon>Bacteria</taxon>
        <taxon>Pseudomonadati</taxon>
        <taxon>Pseudomonadota</taxon>
        <taxon>Gammaproteobacteria</taxon>
        <taxon>Chromatiales</taxon>
        <taxon>Ectothiorhodospiraceae</taxon>
        <taxon>Nitrococcus</taxon>
    </lineage>
</organism>
<dbReference type="PANTHER" id="PTHR47354:SF5">
    <property type="entry name" value="PROTEIN RFBI"/>
    <property type="match status" value="1"/>
</dbReference>
<evidence type="ECO:0000259" key="1">
    <source>
        <dbReference type="PROSITE" id="PS51384"/>
    </source>
</evidence>
<keyword evidence="3" id="KW-1185">Reference proteome</keyword>
<dbReference type="InterPro" id="IPR009051">
    <property type="entry name" value="Helical_ferredxn"/>
</dbReference>
<feature type="domain" description="FAD-binding FR-type" evidence="1">
    <location>
        <begin position="835"/>
        <end position="941"/>
    </location>
</feature>
<reference evidence="2 3" key="1">
    <citation type="submission" date="2006-02" db="EMBL/GenBank/DDBJ databases">
        <authorList>
            <person name="Waterbury J."/>
            <person name="Ferriera S."/>
            <person name="Johnson J."/>
            <person name="Kravitz S."/>
            <person name="Halpern A."/>
            <person name="Remington K."/>
            <person name="Beeson K."/>
            <person name="Tran B."/>
            <person name="Rogers Y.-H."/>
            <person name="Friedman R."/>
            <person name="Venter J.C."/>
        </authorList>
    </citation>
    <scope>NUCLEOTIDE SEQUENCE [LARGE SCALE GENOMIC DNA]</scope>
    <source>
        <strain evidence="2 3">Nb-231</strain>
    </source>
</reference>
<dbReference type="eggNOG" id="COG0493">
    <property type="taxonomic scope" value="Bacteria"/>
</dbReference>
<dbReference type="Gene3D" id="2.40.30.10">
    <property type="entry name" value="Translation factors"/>
    <property type="match status" value="1"/>
</dbReference>